<feature type="transmembrane region" description="Helical" evidence="15">
    <location>
        <begin position="2226"/>
        <end position="2249"/>
    </location>
</feature>
<dbReference type="GO" id="GO:0012505">
    <property type="term" value="C:endomembrane system"/>
    <property type="evidence" value="ECO:0007669"/>
    <property type="project" value="UniProtKB-SubCell"/>
</dbReference>
<comment type="similarity">
    <text evidence="2">Belongs to the patched family.</text>
</comment>
<feature type="domain" description="SSD" evidence="16">
    <location>
        <begin position="2095"/>
        <end position="2249"/>
    </location>
</feature>
<dbReference type="SUPFAM" id="SSF82866">
    <property type="entry name" value="Multidrug efflux transporter AcrB transmembrane domain"/>
    <property type="match status" value="3"/>
</dbReference>
<evidence type="ECO:0000256" key="4">
    <source>
        <dbReference type="ARBA" id="ARBA00022548"/>
    </source>
</evidence>
<dbReference type="PANTHER" id="PTHR45727:SF8">
    <property type="entry name" value="PATCHED FAMILY PROTEIN"/>
    <property type="match status" value="1"/>
</dbReference>
<dbReference type="SUPFAM" id="SSF56112">
    <property type="entry name" value="Protein kinase-like (PK-like)"/>
    <property type="match status" value="1"/>
</dbReference>
<feature type="transmembrane region" description="Helical" evidence="15">
    <location>
        <begin position="868"/>
        <end position="893"/>
    </location>
</feature>
<keyword evidence="10" id="KW-1015">Disulfide bond</keyword>
<dbReference type="Gene3D" id="1.20.1640.10">
    <property type="entry name" value="Multidrug efflux transporter AcrB transmembrane domain"/>
    <property type="match status" value="3"/>
</dbReference>
<dbReference type="InterPro" id="IPR011009">
    <property type="entry name" value="Kinase-like_dom_sf"/>
</dbReference>
<feature type="transmembrane region" description="Helical" evidence="15">
    <location>
        <begin position="2199"/>
        <end position="2220"/>
    </location>
</feature>
<evidence type="ECO:0000259" key="16">
    <source>
        <dbReference type="PROSITE" id="PS50156"/>
    </source>
</evidence>
<dbReference type="EMBL" id="JAQIZT010000009">
    <property type="protein sequence ID" value="KAJ6986262.1"/>
    <property type="molecule type" value="Genomic_DNA"/>
</dbReference>
<feature type="region of interest" description="Disordered" evidence="14">
    <location>
        <begin position="1"/>
        <end position="52"/>
    </location>
</feature>
<dbReference type="PANTHER" id="PTHR45727">
    <property type="entry name" value="NPC INTRACELLULAR CHOLESTEROL TRANSPORTER 1"/>
    <property type="match status" value="1"/>
</dbReference>
<feature type="transmembrane region" description="Helical" evidence="15">
    <location>
        <begin position="2618"/>
        <end position="2643"/>
    </location>
</feature>
<gene>
    <name evidence="17" type="ORF">NC653_023991</name>
</gene>
<feature type="transmembrane region" description="Helical" evidence="15">
    <location>
        <begin position="1727"/>
        <end position="1747"/>
    </location>
</feature>
<feature type="transmembrane region" description="Helical" evidence="15">
    <location>
        <begin position="2129"/>
        <end position="2146"/>
    </location>
</feature>
<feature type="transmembrane region" description="Helical" evidence="15">
    <location>
        <begin position="805"/>
        <end position="826"/>
    </location>
</feature>
<keyword evidence="9 15" id="KW-0472">Membrane</keyword>
<keyword evidence="5 15" id="KW-0812">Transmembrane</keyword>
<feature type="transmembrane region" description="Helical" evidence="15">
    <location>
        <begin position="2649"/>
        <end position="2666"/>
    </location>
</feature>
<evidence type="ECO:0000256" key="6">
    <source>
        <dbReference type="ARBA" id="ARBA00022729"/>
    </source>
</evidence>
<dbReference type="Gene3D" id="1.10.510.10">
    <property type="entry name" value="Transferase(Phosphotransferase) domain 1"/>
    <property type="match status" value="1"/>
</dbReference>
<evidence type="ECO:0000313" key="17">
    <source>
        <dbReference type="EMBL" id="KAJ6986262.1"/>
    </source>
</evidence>
<dbReference type="Gene3D" id="1.10.287.690">
    <property type="entry name" value="Helix hairpin bin"/>
    <property type="match status" value="2"/>
</dbReference>
<protein>
    <recommendedName>
        <fullName evidence="16">SSD domain-containing protein</fullName>
    </recommendedName>
</protein>
<dbReference type="Proteomes" id="UP001164929">
    <property type="component" value="Chromosome 9"/>
</dbReference>
<dbReference type="InterPro" id="IPR043502">
    <property type="entry name" value="DNA/RNA_pol_sf"/>
</dbReference>
<keyword evidence="18" id="KW-1185">Reference proteome</keyword>
<dbReference type="SUPFAM" id="SSF56672">
    <property type="entry name" value="DNA/RNA polymerases"/>
    <property type="match status" value="2"/>
</dbReference>
<comment type="subcellular location">
    <subcellularLocation>
        <location evidence="1">Endomembrane system</location>
        <topology evidence="1">Multi-pass membrane protein</topology>
    </subcellularLocation>
</comment>
<keyword evidence="13" id="KW-0753">Steroid metabolism</keyword>
<accession>A0AAD6MJ25</accession>
<keyword evidence="12" id="KW-0325">Glycoprotein</keyword>
<keyword evidence="6" id="KW-0732">Signal</keyword>
<dbReference type="InterPro" id="IPR004765">
    <property type="entry name" value="NPC1-like"/>
</dbReference>
<dbReference type="Gene3D" id="3.90.1600.10">
    <property type="entry name" value="Palm domain of DNA polymerase"/>
    <property type="match status" value="2"/>
</dbReference>
<feature type="transmembrane region" description="Helical" evidence="15">
    <location>
        <begin position="1819"/>
        <end position="1839"/>
    </location>
</feature>
<evidence type="ECO:0000256" key="2">
    <source>
        <dbReference type="ARBA" id="ARBA00005585"/>
    </source>
</evidence>
<feature type="region of interest" description="Disordered" evidence="14">
    <location>
        <begin position="102"/>
        <end position="150"/>
    </location>
</feature>
<comment type="caution">
    <text evidence="17">The sequence shown here is derived from an EMBL/GenBank/DDBJ whole genome shotgun (WGS) entry which is preliminary data.</text>
</comment>
<evidence type="ECO:0000256" key="10">
    <source>
        <dbReference type="ARBA" id="ARBA00023157"/>
    </source>
</evidence>
<dbReference type="Pfam" id="PF22314">
    <property type="entry name" value="NPC1_MLD"/>
    <property type="match status" value="2"/>
</dbReference>
<keyword evidence="3" id="KW-0813">Transport</keyword>
<evidence type="ECO:0000256" key="11">
    <source>
        <dbReference type="ARBA" id="ARBA00023166"/>
    </source>
</evidence>
<evidence type="ECO:0000313" key="18">
    <source>
        <dbReference type="Proteomes" id="UP001164929"/>
    </source>
</evidence>
<evidence type="ECO:0000256" key="12">
    <source>
        <dbReference type="ARBA" id="ARBA00023180"/>
    </source>
</evidence>
<feature type="compositionally biased region" description="Polar residues" evidence="14">
    <location>
        <begin position="10"/>
        <end position="52"/>
    </location>
</feature>
<dbReference type="GO" id="GO:0016020">
    <property type="term" value="C:membrane"/>
    <property type="evidence" value="ECO:0007669"/>
    <property type="project" value="InterPro"/>
</dbReference>
<dbReference type="InterPro" id="IPR032190">
    <property type="entry name" value="NPC1_N"/>
</dbReference>
<evidence type="ECO:0000256" key="9">
    <source>
        <dbReference type="ARBA" id="ARBA00023136"/>
    </source>
</evidence>
<evidence type="ECO:0000256" key="13">
    <source>
        <dbReference type="ARBA" id="ARBA00023221"/>
    </source>
</evidence>
<feature type="transmembrane region" description="Helical" evidence="15">
    <location>
        <begin position="481"/>
        <end position="500"/>
    </location>
</feature>
<feature type="transmembrane region" description="Helical" evidence="15">
    <location>
        <begin position="2098"/>
        <end position="2117"/>
    </location>
</feature>
<keyword evidence="11" id="KW-1207">Sterol metabolism</keyword>
<feature type="transmembrane region" description="Helical" evidence="15">
    <location>
        <begin position="1320"/>
        <end position="1341"/>
    </location>
</feature>
<reference evidence="17" key="1">
    <citation type="journal article" date="2023" name="Mol. Ecol. Resour.">
        <title>Chromosome-level genome assembly of a triploid poplar Populus alba 'Berolinensis'.</title>
        <authorList>
            <person name="Chen S."/>
            <person name="Yu Y."/>
            <person name="Wang X."/>
            <person name="Wang S."/>
            <person name="Zhang T."/>
            <person name="Zhou Y."/>
            <person name="He R."/>
            <person name="Meng N."/>
            <person name="Wang Y."/>
            <person name="Liu W."/>
            <person name="Liu Z."/>
            <person name="Liu J."/>
            <person name="Guo Q."/>
            <person name="Huang H."/>
            <person name="Sederoff R.R."/>
            <person name="Wang G."/>
            <person name="Qu G."/>
            <person name="Chen S."/>
        </authorList>
    </citation>
    <scope>NUCLEOTIDE SEQUENCE</scope>
    <source>
        <strain evidence="17">SC-2020</strain>
    </source>
</reference>
<feature type="transmembrane region" description="Helical" evidence="15">
    <location>
        <begin position="2554"/>
        <end position="2574"/>
    </location>
</feature>
<dbReference type="InterPro" id="IPR023211">
    <property type="entry name" value="DNA_pol_palm_dom_sf"/>
</dbReference>
<name>A0AAD6MJ25_9ROSI</name>
<dbReference type="InterPro" id="IPR053958">
    <property type="entry name" value="HMGCR/SNAP/NPC1-like_SSD"/>
</dbReference>
<feature type="transmembrane region" description="Helical" evidence="15">
    <location>
        <begin position="2586"/>
        <end position="2606"/>
    </location>
</feature>
<evidence type="ECO:0000256" key="5">
    <source>
        <dbReference type="ARBA" id="ARBA00022692"/>
    </source>
</evidence>
<evidence type="ECO:0000256" key="15">
    <source>
        <dbReference type="SAM" id="Phobius"/>
    </source>
</evidence>
<dbReference type="GO" id="GO:0032934">
    <property type="term" value="F:sterol binding"/>
    <property type="evidence" value="ECO:0007669"/>
    <property type="project" value="TreeGrafter"/>
</dbReference>
<sequence>MGICWGSSAHGPTTPSTTGRLSTAGISQTTSDTASSGVSNATSSRGSNISAHSRFSAGSEWQAYTAKLSDFGLAKLGPSASQSHVTTRVMGTYGYAAPEYVATASKERQGQTRTRPNRSKSHQNGQQPLQYHSPLHPIPDRSRGYQHSPRVRNQSRNLCSITKYEAPVEQENSHALIENVTHGYTAAGFSGRKPCAKLADSIVWCGRSTLEKAISLVNANEKWKAKVICGDTYSAKHEKEYCAMYDICGARSDGKVLNCPFPTSSVKPDDYFSAKIQSLCPAISGNVCCTETQFDTLRAQVQQAIPLLVGCPACLRNFLNLFCELSCSPNQSLFINVTSTSEVNGNLTVDGIAYYVTDDFGERLYDSCKDVKFGTMNTRAIDFVGGGANNFKEWFAFIGQKAPPGFPGSPYEIDFKSTIPDSSKMVPMNVSAYTCGDTSLGCSCGDCPLAPACSSSEPPSPPKKESCMVRIGPLKVKCLDFSVAILYIILVFAFLGWASLNRKRERRAAASKEPLLSSMDEVEADSTEIQKDGKVPRLINRFQLDGVQGHMSSFYRNYGKWVARNPTLVLCSSVAVVLVLCIGLICFKLWVGPGSKAAEEKHFFDSHLAPFYRIEQLILATLPDSKNDKRHSIVTDENIQLLFEIQKKVDGIRADYSGSVVSLTDICLKPLGDDCATQSLLQYFKMDPENYDDYGGVEHAEYCFQHYTTADTCMSAFKAPLDPSTALGGFSGNNYSEASAFVVTYPVNNAIDEAGNGKSVAWEKAFIRLVEEELLPMVQSSNLTLSYSSESSIEEELKRESTADIITIAVSYVVMFAYVSVTLGDASRLSTFFLSSKVLLGLSGVVLVMLSVLGSVGFFSAVGVKSTLIIMEVIPFLVLAVGVDNMCILVHAVKRQSIELPIEERISNALHEVGPSITLASLSEILAFAVGSFIPMPACRVFSMFAGPKVSTCGLFTMEFHLFPLILTFSACLSVALAVLLDFLLQVTAFVALIAFDCRRAEDNRIDCFPCIKVPSPGGSNEGINQRRPGLLARYMKEVHAPILGLWAVKIVVIAIFVAFALASVALCPRIESGLEQQVVLPRDSYLQGYFNNISEYLRIGPPLYFVVKDYNYSLESRHTNQLCSISQCDSNSLLNEVSRASLVPESSYIAKPAASWLDDFLVWLSPEAFGCCRKFMNGTYCPPDDQPPCCSPDEFSCGYGGVCKDCTTCFRHSDLVNDRPSTVQFREKLPWFLDALPSSDCAKGGHGAYTSSVDLNGYKNGVIRASEFRTYHTPVNKQGDYVNALRAAREFSSRISDSLKIEIFPYSVFYIFFEQYLDIWRIALINIAIALGAIFIVCLVSHGDRGQRAKEALSTMGASVFSGITLTKLVGVIVLFFARSEVYYFQMYLALVVLRVRSRHQDLSSWKQDALQLHHTWADQHDNLIENVTHGYTAAGFSGRKPCAKLADSIVWCGRSTLEKAISLVNANEKWKAKVICGDTYSAKHEKEYCAMYDICGARSDGKVLNCPFPTSSVKPDDYFSAKIQSLCPAISGNVCCTETQFDTLRAQVQQAIPLLVGCPACLRNFLNLFCELSCSPNQSLFINVTSTSEVNGNLTVDGIAYYVTDDFGERLYDSCKDVKFGTMNTRAIDFVGGGANNFKEWFAFIGQKAPPGFPGSPYEIDFKSTIPDSSKMVPMNVSAYTCGDTSLGCSCGDCPLAPACSSSEPPSPPKKESCMVRIGPLKVKCLDFSVAILYIILVFAFLGWASLNRKRERRAAASKEPLLSSMDEVEADSTEIQKDGKWCLCLGLINRFQLDGVQGHMSSFYRNYGKWVARNPTLVLCSSVAVVLVLCIGLICFKVETRPEKLWVGPGSKAAEEKHFFDSHLAPFYRIEQLILATLPDSKNDKRHSIVTDENIQLLFEIQKKVDGIRADYSGSVVSLTDICLKPLGDDCATQSLLQYFKMDPENYDDYGGVEHAEYCFQHYTTADTCMSAFKAPLDPSTALGGFSGNNYSEASAFVVTYPVNNAIDEAGNGKSVAWEKAFIRLVEEELLPMVQSSNLTLSYSSESSIEEELKRESTADIITNSSELCCNVCLCFCDIGGCITLVYLLSLIQGVVLVMLSVLGSVGFFSAVGVKSTLIIMEVIPFLVLAVGVDNMCILVHAVKRQSIELPIEERISNALHEVGPSITLASLSEILAFAVGSFIPMPACRVFSMFAGPKVSTCGLFTMEFHLFPLILTFSRCLSVALAVLLDFLLQVTAFVALIAFDCRRAEDNRIDCFPCIKVPSPGGSNEGINQRRPGLLARYMKEVHAPILGLWAVKIVVIAIFVAFALASVALCPRIESGLEQQVVLPRDSYLQVSRASLVPESSYIAKPAASWLDDFLVWLSPEAFGCCRKFMNGTYCPPDDQPPCCSPDEFSCGYGGVCKDCTTCFRHSDLVNDRPSTVQFREKLPWFLDALPSSDCAKGGHGAYTSSVDLNGYKNGVIRASEFRTYHTPVNKQGDYVNALRAAREFSSRISDSLKIEIFPYSVFYIFFEQYLDIWRIALINIAIALGAIFIVCLVITSSFWCSAIILLVLVMIVVDLMGVMAILDIQLNAVSVVNLIMSIGIAVEFCVHIAHAFLVSHGDRGQRAKEALSTMGASVFSGITLTKLVGVIVLFFARSEVFVVYYFQMYLALVIIGGAERVRSATKTCHHGNKMSFNFFTPGLINMHNLLIASLPQETLHSSLVTFITVLGKSGLSNHNISQSKSLRFLFPENPPSIYFYSVLPESRAVEIVFLGCIKIWGLQRLRYFHCFRWFAS</sequence>
<dbReference type="GO" id="GO:0005319">
    <property type="term" value="F:lipid transporter activity"/>
    <property type="evidence" value="ECO:0007669"/>
    <property type="project" value="InterPro"/>
</dbReference>
<dbReference type="PROSITE" id="PS50156">
    <property type="entry name" value="SSD"/>
    <property type="match status" value="2"/>
</dbReference>
<keyword evidence="8" id="KW-0443">Lipid metabolism</keyword>
<organism evidence="17 18">
    <name type="scientific">Populus alba x Populus x berolinensis</name>
    <dbReference type="NCBI Taxonomy" id="444605"/>
    <lineage>
        <taxon>Eukaryota</taxon>
        <taxon>Viridiplantae</taxon>
        <taxon>Streptophyta</taxon>
        <taxon>Embryophyta</taxon>
        <taxon>Tracheophyta</taxon>
        <taxon>Spermatophyta</taxon>
        <taxon>Magnoliopsida</taxon>
        <taxon>eudicotyledons</taxon>
        <taxon>Gunneridae</taxon>
        <taxon>Pentapetalae</taxon>
        <taxon>rosids</taxon>
        <taxon>fabids</taxon>
        <taxon>Malpighiales</taxon>
        <taxon>Salicaceae</taxon>
        <taxon>Saliceae</taxon>
        <taxon>Populus</taxon>
    </lineage>
</organism>
<keyword evidence="4" id="KW-0153">Cholesterol metabolism</keyword>
<evidence type="ECO:0000256" key="3">
    <source>
        <dbReference type="ARBA" id="ARBA00022448"/>
    </source>
</evidence>
<feature type="transmembrane region" description="Helical" evidence="15">
    <location>
        <begin position="838"/>
        <end position="862"/>
    </location>
</feature>
<feature type="transmembrane region" description="Helical" evidence="15">
    <location>
        <begin position="1353"/>
        <end position="1377"/>
    </location>
</feature>
<dbReference type="Pfam" id="PF12349">
    <property type="entry name" value="Sterol-sensing"/>
    <property type="match status" value="2"/>
</dbReference>
<feature type="transmembrane region" description="Helical" evidence="15">
    <location>
        <begin position="1044"/>
        <end position="1067"/>
    </location>
</feature>
<dbReference type="InterPro" id="IPR053956">
    <property type="entry name" value="NPC1_MLD"/>
</dbReference>
<feature type="transmembrane region" description="Helical" evidence="15">
    <location>
        <begin position="965"/>
        <end position="996"/>
    </location>
</feature>
<dbReference type="GO" id="GO:0015918">
    <property type="term" value="P:sterol transport"/>
    <property type="evidence" value="ECO:0007669"/>
    <property type="project" value="TreeGrafter"/>
</dbReference>
<proteinExistence type="inferred from homology"/>
<keyword evidence="7 15" id="KW-1133">Transmembrane helix</keyword>
<evidence type="ECO:0000256" key="1">
    <source>
        <dbReference type="ARBA" id="ARBA00004127"/>
    </source>
</evidence>
<feature type="transmembrane region" description="Helical" evidence="15">
    <location>
        <begin position="2297"/>
        <end position="2320"/>
    </location>
</feature>
<evidence type="ECO:0000256" key="8">
    <source>
        <dbReference type="ARBA" id="ARBA00023098"/>
    </source>
</evidence>
<dbReference type="NCBIfam" id="TIGR00917">
    <property type="entry name" value="2A060601"/>
    <property type="match status" value="1"/>
</dbReference>
<feature type="transmembrane region" description="Helical" evidence="15">
    <location>
        <begin position="568"/>
        <end position="591"/>
    </location>
</feature>
<dbReference type="GO" id="GO:0008203">
    <property type="term" value="P:cholesterol metabolic process"/>
    <property type="evidence" value="ECO:0007669"/>
    <property type="project" value="UniProtKB-KW"/>
</dbReference>
<dbReference type="InterPro" id="IPR000731">
    <property type="entry name" value="SSD"/>
</dbReference>
<feature type="transmembrane region" description="Helical" evidence="15">
    <location>
        <begin position="2524"/>
        <end position="2547"/>
    </location>
</feature>
<dbReference type="Pfam" id="PF16414">
    <property type="entry name" value="NPC1_N"/>
    <property type="match status" value="2"/>
</dbReference>
<evidence type="ECO:0000256" key="14">
    <source>
        <dbReference type="SAM" id="MobiDB-lite"/>
    </source>
</evidence>
<feature type="transmembrane region" description="Helical" evidence="15">
    <location>
        <begin position="2166"/>
        <end position="2187"/>
    </location>
</feature>
<feature type="domain" description="SSD" evidence="16">
    <location>
        <begin position="804"/>
        <end position="996"/>
    </location>
</feature>
<evidence type="ECO:0000256" key="7">
    <source>
        <dbReference type="ARBA" id="ARBA00022989"/>
    </source>
</evidence>